<dbReference type="Proteomes" id="UP000001400">
    <property type="component" value="Chromosome"/>
</dbReference>
<accession>D3TDG0</accession>
<sequence length="225" mass="25779">MNLRIIAMFITVIFLFSIFASAGAHAEGSEEKYYNFFSLFFPGSQKYAISISYSPGGVIHIEPYKLSSLKVYIDKINASVNPDFYLKFIVTKGFWVPYYTPSAFNPMAYYEKVKRFNEWLNATGSLTGNVAYVEPKMVHFKKGMDNLTVNLKVKIYGWGNDWGITILAREHNASMWIPVSGVPLSVHKGSDLWSILPYLYSSAIIGTLIFIIFKLRYLDRKKREK</sequence>
<dbReference type="RefSeq" id="WP_012997227.1">
    <property type="nucleotide sequence ID" value="NC_013926.1"/>
</dbReference>
<dbReference type="AlphaFoldDB" id="D3TDG0"/>
<protein>
    <submittedName>
        <fullName evidence="2">Uncharacterized protein</fullName>
    </submittedName>
</protein>
<gene>
    <name evidence="2" type="ordered locus">Aboo_0786</name>
</gene>
<evidence type="ECO:0000313" key="2">
    <source>
        <dbReference type="EMBL" id="ADD08595.1"/>
    </source>
</evidence>
<dbReference type="EMBL" id="CP001941">
    <property type="protein sequence ID" value="ADD08595.1"/>
    <property type="molecule type" value="Genomic_DNA"/>
</dbReference>
<keyword evidence="3" id="KW-1185">Reference proteome</keyword>
<dbReference type="GeneID" id="8827736"/>
<evidence type="ECO:0000313" key="3">
    <source>
        <dbReference type="Proteomes" id="UP000001400"/>
    </source>
</evidence>
<keyword evidence="1" id="KW-1133">Transmembrane helix</keyword>
<evidence type="ECO:0000256" key="1">
    <source>
        <dbReference type="SAM" id="Phobius"/>
    </source>
</evidence>
<dbReference type="HOGENOM" id="CLU_1227608_0_0_2"/>
<keyword evidence="1" id="KW-0472">Membrane</keyword>
<dbReference type="KEGG" id="abi:Aboo_0786"/>
<keyword evidence="1" id="KW-0812">Transmembrane</keyword>
<organism evidence="2 3">
    <name type="scientific">Aciduliprofundum boonei (strain DSM 19572 / T469)</name>
    <dbReference type="NCBI Taxonomy" id="439481"/>
    <lineage>
        <taxon>Archaea</taxon>
        <taxon>Methanobacteriati</taxon>
        <taxon>Thermoplasmatota</taxon>
        <taxon>DHVE2 group</taxon>
        <taxon>Candidatus Aciduliprofundum</taxon>
    </lineage>
</organism>
<name>D3TDG0_ACIB4</name>
<reference evidence="2" key="1">
    <citation type="submission" date="2010-02" db="EMBL/GenBank/DDBJ databases">
        <title>Complete sequence of Aciduliprofundum boonei T469.</title>
        <authorList>
            <consortium name="US DOE Joint Genome Institute"/>
            <person name="Lucas S."/>
            <person name="Copeland A."/>
            <person name="Lapidus A."/>
            <person name="Cheng J.-F."/>
            <person name="Bruce D."/>
            <person name="Goodwin L."/>
            <person name="Pitluck S."/>
            <person name="Saunders E."/>
            <person name="Detter J.C."/>
            <person name="Han C."/>
            <person name="Tapia R."/>
            <person name="Land M."/>
            <person name="Hauser L."/>
            <person name="Kyrpides N."/>
            <person name="Mikhailova N."/>
            <person name="Flores G."/>
            <person name="Reysenbach A.-L."/>
            <person name="Woyke T."/>
        </authorList>
    </citation>
    <scope>NUCLEOTIDE SEQUENCE</scope>
    <source>
        <strain evidence="2">T469</strain>
    </source>
</reference>
<feature type="transmembrane region" description="Helical" evidence="1">
    <location>
        <begin position="192"/>
        <end position="213"/>
    </location>
</feature>
<proteinExistence type="predicted"/>